<name>A0AAJ0HKT9_9PEZI</name>
<dbReference type="EMBL" id="JAUIQD010000003">
    <property type="protein sequence ID" value="KAK3356464.1"/>
    <property type="molecule type" value="Genomic_DNA"/>
</dbReference>
<comment type="caution">
    <text evidence="2">The sequence shown here is derived from an EMBL/GenBank/DDBJ whole genome shotgun (WGS) entry which is preliminary data.</text>
</comment>
<evidence type="ECO:0000313" key="3">
    <source>
        <dbReference type="Proteomes" id="UP001275084"/>
    </source>
</evidence>
<dbReference type="PANTHER" id="PTHR33099:SF7">
    <property type="entry name" value="MYND-TYPE DOMAIN-CONTAINING PROTEIN"/>
    <property type="match status" value="1"/>
</dbReference>
<evidence type="ECO:0000259" key="1">
    <source>
        <dbReference type="Pfam" id="PF13640"/>
    </source>
</evidence>
<dbReference type="InterPro" id="IPR044862">
    <property type="entry name" value="Pro_4_hyd_alph_FE2OG_OXY"/>
</dbReference>
<sequence>IVAELYQLNVYSGLSGIFKSHVDTPRGRTHFGSLVIALPTKFQGGQLRVVHKGQERLYFEQPKWGSYGNAIRWVAFYSDCEHEVLPVSSGHRVALTYHLYVSAHMGGLTQPRLQIPNSKAYHVYCGVKNILSSPMVMRCGGILGIHCSFQYPVSEEGTYYYERHSLTLKGVDAAIFAVFRALGL</sequence>
<feature type="domain" description="Prolyl 4-hydroxylase alpha subunit Fe(2+) 2OG dioxygenase" evidence="1">
    <location>
        <begin position="7"/>
        <end position="98"/>
    </location>
</feature>
<feature type="non-terminal residue" evidence="2">
    <location>
        <position position="1"/>
    </location>
</feature>
<dbReference type="AlphaFoldDB" id="A0AAJ0HKT9"/>
<organism evidence="2 3">
    <name type="scientific">Lasiosphaeria hispida</name>
    <dbReference type="NCBI Taxonomy" id="260671"/>
    <lineage>
        <taxon>Eukaryota</taxon>
        <taxon>Fungi</taxon>
        <taxon>Dikarya</taxon>
        <taxon>Ascomycota</taxon>
        <taxon>Pezizomycotina</taxon>
        <taxon>Sordariomycetes</taxon>
        <taxon>Sordariomycetidae</taxon>
        <taxon>Sordariales</taxon>
        <taxon>Lasiosphaeriaceae</taxon>
        <taxon>Lasiosphaeria</taxon>
    </lineage>
</organism>
<dbReference type="Pfam" id="PF13640">
    <property type="entry name" value="2OG-FeII_Oxy_3"/>
    <property type="match status" value="1"/>
</dbReference>
<protein>
    <recommendedName>
        <fullName evidence="1">Prolyl 4-hydroxylase alpha subunit Fe(2+) 2OG dioxygenase domain-containing protein</fullName>
    </recommendedName>
</protein>
<accession>A0AAJ0HKT9</accession>
<feature type="non-terminal residue" evidence="2">
    <location>
        <position position="184"/>
    </location>
</feature>
<dbReference type="Gene3D" id="2.60.120.620">
    <property type="entry name" value="q2cbj1_9rhob like domain"/>
    <property type="match status" value="1"/>
</dbReference>
<reference evidence="2" key="2">
    <citation type="submission" date="2023-06" db="EMBL/GenBank/DDBJ databases">
        <authorList>
            <consortium name="Lawrence Berkeley National Laboratory"/>
            <person name="Haridas S."/>
            <person name="Hensen N."/>
            <person name="Bonometti L."/>
            <person name="Westerberg I."/>
            <person name="Brannstrom I.O."/>
            <person name="Guillou S."/>
            <person name="Cros-Aarteil S."/>
            <person name="Calhoun S."/>
            <person name="Kuo A."/>
            <person name="Mondo S."/>
            <person name="Pangilinan J."/>
            <person name="Riley R."/>
            <person name="Labutti K."/>
            <person name="Andreopoulos B."/>
            <person name="Lipzen A."/>
            <person name="Chen C."/>
            <person name="Yanf M."/>
            <person name="Daum C."/>
            <person name="Ng V."/>
            <person name="Clum A."/>
            <person name="Steindorff A."/>
            <person name="Ohm R."/>
            <person name="Martin F."/>
            <person name="Silar P."/>
            <person name="Natvig D."/>
            <person name="Lalanne C."/>
            <person name="Gautier V."/>
            <person name="Ament-Velasquez S.L."/>
            <person name="Kruys A."/>
            <person name="Hutchinson M.I."/>
            <person name="Powell A.J."/>
            <person name="Barry K."/>
            <person name="Miller A.N."/>
            <person name="Grigoriev I.V."/>
            <person name="Debuchy R."/>
            <person name="Gladieux P."/>
            <person name="Thoren M.H."/>
            <person name="Johannesson H."/>
        </authorList>
    </citation>
    <scope>NUCLEOTIDE SEQUENCE</scope>
    <source>
        <strain evidence="2">CBS 955.72</strain>
    </source>
</reference>
<proteinExistence type="predicted"/>
<keyword evidence="3" id="KW-1185">Reference proteome</keyword>
<dbReference type="PANTHER" id="PTHR33099">
    <property type="entry name" value="FE2OG DIOXYGENASE DOMAIN-CONTAINING PROTEIN"/>
    <property type="match status" value="1"/>
</dbReference>
<dbReference type="Proteomes" id="UP001275084">
    <property type="component" value="Unassembled WGS sequence"/>
</dbReference>
<reference evidence="2" key="1">
    <citation type="journal article" date="2023" name="Mol. Phylogenet. Evol.">
        <title>Genome-scale phylogeny and comparative genomics of the fungal order Sordariales.</title>
        <authorList>
            <person name="Hensen N."/>
            <person name="Bonometti L."/>
            <person name="Westerberg I."/>
            <person name="Brannstrom I.O."/>
            <person name="Guillou S."/>
            <person name="Cros-Aarteil S."/>
            <person name="Calhoun S."/>
            <person name="Haridas S."/>
            <person name="Kuo A."/>
            <person name="Mondo S."/>
            <person name="Pangilinan J."/>
            <person name="Riley R."/>
            <person name="LaButti K."/>
            <person name="Andreopoulos B."/>
            <person name="Lipzen A."/>
            <person name="Chen C."/>
            <person name="Yan M."/>
            <person name="Daum C."/>
            <person name="Ng V."/>
            <person name="Clum A."/>
            <person name="Steindorff A."/>
            <person name="Ohm R.A."/>
            <person name="Martin F."/>
            <person name="Silar P."/>
            <person name="Natvig D.O."/>
            <person name="Lalanne C."/>
            <person name="Gautier V."/>
            <person name="Ament-Velasquez S.L."/>
            <person name="Kruys A."/>
            <person name="Hutchinson M.I."/>
            <person name="Powell A.J."/>
            <person name="Barry K."/>
            <person name="Miller A.N."/>
            <person name="Grigoriev I.V."/>
            <person name="Debuchy R."/>
            <person name="Gladieux P."/>
            <person name="Hiltunen Thoren M."/>
            <person name="Johannesson H."/>
        </authorList>
    </citation>
    <scope>NUCLEOTIDE SEQUENCE</scope>
    <source>
        <strain evidence="2">CBS 955.72</strain>
    </source>
</reference>
<evidence type="ECO:0000313" key="2">
    <source>
        <dbReference type="EMBL" id="KAK3356464.1"/>
    </source>
</evidence>
<gene>
    <name evidence="2" type="ORF">B0T25DRAFT_419136</name>
</gene>